<evidence type="ECO:0000256" key="7">
    <source>
        <dbReference type="ARBA" id="ARBA00022679"/>
    </source>
</evidence>
<keyword evidence="8 17" id="KW-0812">Transmembrane</keyword>
<evidence type="ECO:0000256" key="2">
    <source>
        <dbReference type="ARBA" id="ARBA00005042"/>
    </source>
</evidence>
<comment type="similarity">
    <text evidence="3 16">Belongs to the CDP-alcohol phosphatidyltransferase class-I family.</text>
</comment>
<feature type="transmembrane region" description="Helical" evidence="17">
    <location>
        <begin position="15"/>
        <end position="31"/>
    </location>
</feature>
<keyword evidence="19" id="KW-1185">Reference proteome</keyword>
<dbReference type="PANTHER" id="PTHR14269">
    <property type="entry name" value="CDP-DIACYLGLYCEROL--GLYCEROL-3-PHOSPHATE 3-PHOSPHATIDYLTRANSFERASE-RELATED"/>
    <property type="match status" value="1"/>
</dbReference>
<evidence type="ECO:0000256" key="17">
    <source>
        <dbReference type="SAM" id="Phobius"/>
    </source>
</evidence>
<evidence type="ECO:0000256" key="3">
    <source>
        <dbReference type="ARBA" id="ARBA00010441"/>
    </source>
</evidence>
<dbReference type="PANTHER" id="PTHR14269:SF62">
    <property type="entry name" value="CDP-DIACYLGLYCEROL--GLYCEROL-3-PHOSPHATE 3-PHOSPHATIDYLTRANSFERASE 1, CHLOROPLASTIC"/>
    <property type="match status" value="1"/>
</dbReference>
<gene>
    <name evidence="18" type="ORF">DFE_1081</name>
</gene>
<feature type="transmembrane region" description="Helical" evidence="17">
    <location>
        <begin position="78"/>
        <end position="103"/>
    </location>
</feature>
<keyword evidence="12" id="KW-0594">Phospholipid biosynthesis</keyword>
<evidence type="ECO:0000256" key="11">
    <source>
        <dbReference type="ARBA" id="ARBA00023136"/>
    </source>
</evidence>
<organism evidence="18 19">
    <name type="scientific">Desulfovibrio ferrophilus</name>
    <dbReference type="NCBI Taxonomy" id="241368"/>
    <lineage>
        <taxon>Bacteria</taxon>
        <taxon>Pseudomonadati</taxon>
        <taxon>Thermodesulfobacteriota</taxon>
        <taxon>Desulfovibrionia</taxon>
        <taxon>Desulfovibrionales</taxon>
        <taxon>Desulfovibrionaceae</taxon>
        <taxon>Desulfovibrio</taxon>
    </lineage>
</organism>
<evidence type="ECO:0000256" key="16">
    <source>
        <dbReference type="RuleBase" id="RU003750"/>
    </source>
</evidence>
<dbReference type="InterPro" id="IPR050324">
    <property type="entry name" value="CDP-alcohol_PTase-I"/>
</dbReference>
<evidence type="ECO:0000313" key="18">
    <source>
        <dbReference type="EMBL" id="BBD07807.1"/>
    </source>
</evidence>
<dbReference type="Pfam" id="PF01066">
    <property type="entry name" value="CDP-OH_P_transf"/>
    <property type="match status" value="1"/>
</dbReference>
<evidence type="ECO:0000256" key="9">
    <source>
        <dbReference type="ARBA" id="ARBA00022989"/>
    </source>
</evidence>
<dbReference type="InterPro" id="IPR043130">
    <property type="entry name" value="CDP-OH_PTrfase_TM_dom"/>
</dbReference>
<name>A0A2Z6AX26_9BACT</name>
<accession>A0A2Z6AX26</accession>
<protein>
    <recommendedName>
        <fullName evidence="5 15">CDP-diacylglycerol--glycerol-3-phosphate 3-phosphatidyltransferase</fullName>
        <ecNumber evidence="4 15">2.7.8.5</ecNumber>
    </recommendedName>
</protein>
<reference evidence="18 19" key="1">
    <citation type="journal article" date="2018" name="Sci. Adv.">
        <title>Multi-heme cytochromes provide a pathway for survival in energy-limited environments.</title>
        <authorList>
            <person name="Deng X."/>
            <person name="Dohmae N."/>
            <person name="Nealson K.H."/>
            <person name="Hashimoto K."/>
            <person name="Okamoto A."/>
        </authorList>
    </citation>
    <scope>NUCLEOTIDE SEQUENCE [LARGE SCALE GENOMIC DNA]</scope>
    <source>
        <strain evidence="18 19">IS5</strain>
    </source>
</reference>
<dbReference type="EMBL" id="AP017378">
    <property type="protein sequence ID" value="BBD07807.1"/>
    <property type="molecule type" value="Genomic_DNA"/>
</dbReference>
<dbReference type="GO" id="GO:0016020">
    <property type="term" value="C:membrane"/>
    <property type="evidence" value="ECO:0007669"/>
    <property type="project" value="UniProtKB-SubCell"/>
</dbReference>
<dbReference type="PROSITE" id="PS00379">
    <property type="entry name" value="CDP_ALCOHOL_P_TRANSF"/>
    <property type="match status" value="1"/>
</dbReference>
<keyword evidence="10" id="KW-0443">Lipid metabolism</keyword>
<dbReference type="InterPro" id="IPR000462">
    <property type="entry name" value="CDP-OH_P_trans"/>
</dbReference>
<dbReference type="GO" id="GO:0046474">
    <property type="term" value="P:glycerophospholipid biosynthetic process"/>
    <property type="evidence" value="ECO:0007669"/>
    <property type="project" value="TreeGrafter"/>
</dbReference>
<dbReference type="KEGG" id="dfl:DFE_1081"/>
<evidence type="ECO:0000256" key="8">
    <source>
        <dbReference type="ARBA" id="ARBA00022692"/>
    </source>
</evidence>
<comment type="pathway">
    <text evidence="2">Phospholipid metabolism; phosphatidylglycerol biosynthesis; phosphatidylglycerol from CDP-diacylglycerol: step 1/2.</text>
</comment>
<evidence type="ECO:0000256" key="1">
    <source>
        <dbReference type="ARBA" id="ARBA00004141"/>
    </source>
</evidence>
<sequence length="190" mass="21298">MLKLLLNLNLANKLTLARILAVPILVVLLHFPSRATCLAAMMVFIIASWTDMVDGMVARRYDQVTTFGKFLDPLADKILIGSALIMITANGWIPAWIVVTILAREITVTGLRAVAVEQGVVIAADRYGKLKTVVQIMAICPLTLHFPWWGFEPNGLGMVFLYLALILTVFSGGNYLYKFYKNWLYEKEMD</sequence>
<feature type="transmembrane region" description="Helical" evidence="17">
    <location>
        <begin position="132"/>
        <end position="150"/>
    </location>
</feature>
<evidence type="ECO:0000256" key="6">
    <source>
        <dbReference type="ARBA" id="ARBA00022516"/>
    </source>
</evidence>
<evidence type="ECO:0000256" key="12">
    <source>
        <dbReference type="ARBA" id="ARBA00023209"/>
    </source>
</evidence>
<dbReference type="InterPro" id="IPR048254">
    <property type="entry name" value="CDP_ALCOHOL_P_TRANSF_CS"/>
</dbReference>
<proteinExistence type="inferred from homology"/>
<keyword evidence="6" id="KW-0444">Lipid biosynthesis</keyword>
<dbReference type="GO" id="GO:0008444">
    <property type="term" value="F:CDP-diacylglycerol-glycerol-3-phosphate 3-phosphatidyltransferase activity"/>
    <property type="evidence" value="ECO:0007669"/>
    <property type="project" value="UniProtKB-UniRule"/>
</dbReference>
<dbReference type="Gene3D" id="1.20.120.1760">
    <property type="match status" value="1"/>
</dbReference>
<feature type="transmembrane region" description="Helical" evidence="17">
    <location>
        <begin position="38"/>
        <end position="58"/>
    </location>
</feature>
<evidence type="ECO:0000256" key="10">
    <source>
        <dbReference type="ARBA" id="ARBA00023098"/>
    </source>
</evidence>
<keyword evidence="9 17" id="KW-1133">Transmembrane helix</keyword>
<evidence type="ECO:0000256" key="15">
    <source>
        <dbReference type="NCBIfam" id="TIGR00560"/>
    </source>
</evidence>
<comment type="catalytic activity">
    <reaction evidence="14">
        <text>a CDP-1,2-diacyl-sn-glycerol + sn-glycerol 3-phosphate = a 1,2-diacyl-sn-glycero-3-phospho-(1'-sn-glycero-3'-phosphate) + CMP + H(+)</text>
        <dbReference type="Rhea" id="RHEA:12593"/>
        <dbReference type="ChEBI" id="CHEBI:15378"/>
        <dbReference type="ChEBI" id="CHEBI:57597"/>
        <dbReference type="ChEBI" id="CHEBI:58332"/>
        <dbReference type="ChEBI" id="CHEBI:60110"/>
        <dbReference type="ChEBI" id="CHEBI:60377"/>
        <dbReference type="EC" id="2.7.8.5"/>
    </reaction>
</comment>
<dbReference type="PIRSF" id="PIRSF000847">
    <property type="entry name" value="Phos_ph_gly_syn"/>
    <property type="match status" value="1"/>
</dbReference>
<evidence type="ECO:0000313" key="19">
    <source>
        <dbReference type="Proteomes" id="UP000269883"/>
    </source>
</evidence>
<evidence type="ECO:0000256" key="5">
    <source>
        <dbReference type="ARBA" id="ARBA00014944"/>
    </source>
</evidence>
<dbReference type="InterPro" id="IPR004570">
    <property type="entry name" value="Phosphatidylglycerol_P_synth"/>
</dbReference>
<comment type="subcellular location">
    <subcellularLocation>
        <location evidence="1">Membrane</location>
        <topology evidence="1">Multi-pass membrane protein</topology>
    </subcellularLocation>
</comment>
<dbReference type="EC" id="2.7.8.5" evidence="4 15"/>
<dbReference type="AlphaFoldDB" id="A0A2Z6AX26"/>
<evidence type="ECO:0000256" key="4">
    <source>
        <dbReference type="ARBA" id="ARBA00013170"/>
    </source>
</evidence>
<dbReference type="NCBIfam" id="TIGR00560">
    <property type="entry name" value="pgsA"/>
    <property type="match status" value="1"/>
</dbReference>
<evidence type="ECO:0000256" key="13">
    <source>
        <dbReference type="ARBA" id="ARBA00023264"/>
    </source>
</evidence>
<evidence type="ECO:0000256" key="14">
    <source>
        <dbReference type="ARBA" id="ARBA00048586"/>
    </source>
</evidence>
<dbReference type="RefSeq" id="WP_126377383.1">
    <property type="nucleotide sequence ID" value="NZ_AP017378.1"/>
</dbReference>
<keyword evidence="13" id="KW-1208">Phospholipid metabolism</keyword>
<dbReference type="OrthoDB" id="9796672at2"/>
<keyword evidence="7 16" id="KW-0808">Transferase</keyword>
<dbReference type="Proteomes" id="UP000269883">
    <property type="component" value="Chromosome"/>
</dbReference>
<keyword evidence="11 17" id="KW-0472">Membrane</keyword>
<feature type="transmembrane region" description="Helical" evidence="17">
    <location>
        <begin position="156"/>
        <end position="177"/>
    </location>
</feature>